<evidence type="ECO:0000259" key="6">
    <source>
        <dbReference type="PROSITE" id="PS50808"/>
    </source>
</evidence>
<keyword evidence="3" id="KW-0862">Zinc</keyword>
<feature type="domain" description="BED-type" evidence="6">
    <location>
        <begin position="399"/>
        <end position="450"/>
    </location>
</feature>
<keyword evidence="8" id="KW-0548">Nucleotidyltransferase</keyword>
<feature type="compositionally biased region" description="Pro residues" evidence="5">
    <location>
        <begin position="369"/>
        <end position="379"/>
    </location>
</feature>
<evidence type="ECO:0000256" key="5">
    <source>
        <dbReference type="SAM" id="MobiDB-lite"/>
    </source>
</evidence>
<dbReference type="Pfam" id="PF00078">
    <property type="entry name" value="RVT_1"/>
    <property type="match status" value="1"/>
</dbReference>
<organism evidence="8 9">
    <name type="scientific">Amphibalanus amphitrite</name>
    <name type="common">Striped barnacle</name>
    <name type="synonym">Balanus amphitrite</name>
    <dbReference type="NCBI Taxonomy" id="1232801"/>
    <lineage>
        <taxon>Eukaryota</taxon>
        <taxon>Metazoa</taxon>
        <taxon>Ecdysozoa</taxon>
        <taxon>Arthropoda</taxon>
        <taxon>Crustacea</taxon>
        <taxon>Multicrustacea</taxon>
        <taxon>Cirripedia</taxon>
        <taxon>Thoracica</taxon>
        <taxon>Thoracicalcarea</taxon>
        <taxon>Balanomorpha</taxon>
        <taxon>Balanoidea</taxon>
        <taxon>Balanidae</taxon>
        <taxon>Amphibalaninae</taxon>
        <taxon>Amphibalanus</taxon>
    </lineage>
</organism>
<dbReference type="InterPro" id="IPR036236">
    <property type="entry name" value="Znf_C2H2_sf"/>
</dbReference>
<comment type="caution">
    <text evidence="8">The sequence shown here is derived from an EMBL/GenBank/DDBJ whole genome shotgun (WGS) entry which is preliminary data.</text>
</comment>
<evidence type="ECO:0000259" key="7">
    <source>
        <dbReference type="PROSITE" id="PS50878"/>
    </source>
</evidence>
<dbReference type="AlphaFoldDB" id="A0A6A4WX16"/>
<dbReference type="GO" id="GO:0008270">
    <property type="term" value="F:zinc ion binding"/>
    <property type="evidence" value="ECO:0007669"/>
    <property type="project" value="UniProtKB-KW"/>
</dbReference>
<evidence type="ECO:0000256" key="1">
    <source>
        <dbReference type="ARBA" id="ARBA00022723"/>
    </source>
</evidence>
<dbReference type="PANTHER" id="PTHR33332">
    <property type="entry name" value="REVERSE TRANSCRIPTASE DOMAIN-CONTAINING PROTEIN"/>
    <property type="match status" value="1"/>
</dbReference>
<keyword evidence="1" id="KW-0479">Metal-binding</keyword>
<dbReference type="Pfam" id="PF02892">
    <property type="entry name" value="zf-BED"/>
    <property type="match status" value="1"/>
</dbReference>
<dbReference type="SMART" id="SM00614">
    <property type="entry name" value="ZnF_BED"/>
    <property type="match status" value="1"/>
</dbReference>
<evidence type="ECO:0000256" key="3">
    <source>
        <dbReference type="ARBA" id="ARBA00022833"/>
    </source>
</evidence>
<dbReference type="PROSITE" id="PS50878">
    <property type="entry name" value="RT_POL"/>
    <property type="match status" value="1"/>
</dbReference>
<dbReference type="PROSITE" id="PS50808">
    <property type="entry name" value="ZF_BED"/>
    <property type="match status" value="1"/>
</dbReference>
<dbReference type="GO" id="GO:0003964">
    <property type="term" value="F:RNA-directed DNA polymerase activity"/>
    <property type="evidence" value="ECO:0007669"/>
    <property type="project" value="UniProtKB-KW"/>
</dbReference>
<keyword evidence="8" id="KW-0695">RNA-directed DNA polymerase</keyword>
<dbReference type="InterPro" id="IPR003656">
    <property type="entry name" value="Znf_BED"/>
</dbReference>
<evidence type="ECO:0000256" key="4">
    <source>
        <dbReference type="PROSITE-ProRule" id="PRU00027"/>
    </source>
</evidence>
<keyword evidence="2 4" id="KW-0863">Zinc-finger</keyword>
<dbReference type="GO" id="GO:0003677">
    <property type="term" value="F:DNA binding"/>
    <property type="evidence" value="ECO:0007669"/>
    <property type="project" value="InterPro"/>
</dbReference>
<proteinExistence type="predicted"/>
<name>A0A6A4WX16_AMPAM</name>
<evidence type="ECO:0000256" key="2">
    <source>
        <dbReference type="ARBA" id="ARBA00022771"/>
    </source>
</evidence>
<dbReference type="InterPro" id="IPR000477">
    <property type="entry name" value="RT_dom"/>
</dbReference>
<feature type="region of interest" description="Disordered" evidence="5">
    <location>
        <begin position="364"/>
        <end position="384"/>
    </location>
</feature>
<evidence type="ECO:0000313" key="8">
    <source>
        <dbReference type="EMBL" id="KAF0312086.1"/>
    </source>
</evidence>
<sequence>MIPPEQVGFREKRGVEDVVARLTQQVQDGWQLKPCPPSRRQVPDGEAAQKYVLVAYDFSRAYDRVDHRLLRARLAELGIPACFNTWVWAFLRDRRACVEVNGTKSGERVYRAGLPQGSVLSPTLFLLWSAPLVATLKTLPGTTPFMFADDTSTLCAGNSIAVARDRAQLAANTLVKWARRSKMEVAGQKTQLLVLSQNPRDAVDCHIHLGLQEQQLRAVANGYVRGAIEHAAAAWLPAVSKSNNEILEREMRAVARIRLKLVTGWRQVGREALRELRAELPVEALLPERPPPWTPTGKITFNLSIGALPAAGTLCSSFRAEMVALQVTLDHILEHQRDAPEPVIICTDSLSALAALREDELFAGLMESSPPPPPPPPLLASPLSPSASLPPLAASAPRRNSSLIWAHFVRWSDRAQCRYCGRMLQRGASGTTSSLWTHLSRIHGIERGGAPLAAHQLLS</sequence>
<keyword evidence="9" id="KW-1185">Reference proteome</keyword>
<gene>
    <name evidence="8" type="primary">RTase_95</name>
    <name evidence="8" type="ORF">FJT64_001802</name>
</gene>
<dbReference type="Proteomes" id="UP000440578">
    <property type="component" value="Unassembled WGS sequence"/>
</dbReference>
<evidence type="ECO:0000313" key="9">
    <source>
        <dbReference type="Proteomes" id="UP000440578"/>
    </source>
</evidence>
<dbReference type="SUPFAM" id="SSF56672">
    <property type="entry name" value="DNA/RNA polymerases"/>
    <property type="match status" value="1"/>
</dbReference>
<feature type="domain" description="Reverse transcriptase" evidence="7">
    <location>
        <begin position="1"/>
        <end position="207"/>
    </location>
</feature>
<dbReference type="OrthoDB" id="10249567at2759"/>
<reference evidence="8 9" key="1">
    <citation type="submission" date="2019-07" db="EMBL/GenBank/DDBJ databases">
        <title>Draft genome assembly of a fouling barnacle, Amphibalanus amphitrite (Darwin, 1854): The first reference genome for Thecostraca.</title>
        <authorList>
            <person name="Kim W."/>
        </authorList>
    </citation>
    <scope>NUCLEOTIDE SEQUENCE [LARGE SCALE GENOMIC DNA]</scope>
    <source>
        <strain evidence="8">SNU_AA5</strain>
        <tissue evidence="8">Soma without cirri and trophi</tissue>
    </source>
</reference>
<dbReference type="EMBL" id="VIIS01000192">
    <property type="protein sequence ID" value="KAF0312086.1"/>
    <property type="molecule type" value="Genomic_DNA"/>
</dbReference>
<accession>A0A6A4WX16</accession>
<protein>
    <submittedName>
        <fullName evidence="8">Putative RNA-directed DNA polymerase from transposon BS</fullName>
    </submittedName>
</protein>
<dbReference type="InterPro" id="IPR043502">
    <property type="entry name" value="DNA/RNA_pol_sf"/>
</dbReference>
<keyword evidence="8" id="KW-0808">Transferase</keyword>
<dbReference type="SUPFAM" id="SSF57667">
    <property type="entry name" value="beta-beta-alpha zinc fingers"/>
    <property type="match status" value="1"/>
</dbReference>